<feature type="domain" description="TonB-dependent receptor plug" evidence="1">
    <location>
        <begin position="147"/>
        <end position="221"/>
    </location>
</feature>
<dbReference type="KEGG" id="chu:CHU_1606"/>
<dbReference type="InterPro" id="IPR012910">
    <property type="entry name" value="Plug_dom"/>
</dbReference>
<dbReference type="InterPro" id="IPR008969">
    <property type="entry name" value="CarboxyPept-like_regulatory"/>
</dbReference>
<gene>
    <name evidence="2" type="ordered locus">CHU_1606</name>
</gene>
<proteinExistence type="predicted"/>
<dbReference type="InterPro" id="IPR037066">
    <property type="entry name" value="Plug_dom_sf"/>
</dbReference>
<dbReference type="Proteomes" id="UP000001822">
    <property type="component" value="Chromosome"/>
</dbReference>
<dbReference type="EMBL" id="CP000383">
    <property type="protein sequence ID" value="ABG58876.1"/>
    <property type="molecule type" value="Genomic_DNA"/>
</dbReference>
<dbReference type="OrthoDB" id="1108759at2"/>
<reference evidence="2 3" key="1">
    <citation type="journal article" date="2007" name="Appl. Environ. Microbiol.">
        <title>Genome sequence of the cellulolytic gliding bacterium Cytophaga hutchinsonii.</title>
        <authorList>
            <person name="Xie G."/>
            <person name="Bruce D.C."/>
            <person name="Challacombe J.F."/>
            <person name="Chertkov O."/>
            <person name="Detter J.C."/>
            <person name="Gilna P."/>
            <person name="Han C.S."/>
            <person name="Lucas S."/>
            <person name="Misra M."/>
            <person name="Myers G.L."/>
            <person name="Richardson P."/>
            <person name="Tapia R."/>
            <person name="Thayer N."/>
            <person name="Thompson L.S."/>
            <person name="Brettin T.S."/>
            <person name="Henrissat B."/>
            <person name="Wilson D.B."/>
            <person name="McBride M.J."/>
        </authorList>
    </citation>
    <scope>NUCLEOTIDE SEQUENCE [LARGE SCALE GENOMIC DNA]</scope>
    <source>
        <strain evidence="3">ATCC 33406 / DSM 1761 / CIP 103989 / NBRC 15051 / NCIMB 9469 / D465</strain>
    </source>
</reference>
<sequence>MYIARFFFTFLLSILLTGYCFSQHATIKGYILNAEGDSIPGAYVFLNDTIPLAVSNTSGFYSATIPCCKPVVISIKSLGYKKTPTTLQAKANQVIYLNIKAEENIVEGKTIDIIDYSKDTLLYNSVEINTKDAKYLPSAFGDFTKVLPAMALGVTSNNELSTQYSARGGNFDENLIYINDIEIYTPQLAKAGQQQGLSTVNTDLINRVSFSTGGWEAKYGDKLSSVLNASYKTPRRYAGSVTAGFLGGAAHIEGISINNRLSFVSGARLKSASYLLKTLDTKGEYKPVFWDWQTLLTYDITSKNKYKYSQGISKVDLLFIVSNNKYEITPTTRQTTFGTLDDPLRFNVAFDGRDILTYQTVQGGVRYMHRFNNAFKTAFGLNGYIASEREYYDVESGYKINSVDQDPNSPSYNQDVITKGIGSYFEHGRNLFKAASINVNNRSTYHINKQNQIDFGASVQREMINDHFEEYNFSDSASYVDLTRSVYKNTLLNSSRLQAYGQYTHFIDSTHTFITGVRLNYWSLNEQLLVSPRLQYTYQPRNNTLIKFRIGTGLYQQPAYYREMRAIDGTVNTGIKAQRSYHFIAGMDKQFLRWGRKFTLITEAYVKYIDRIVPYDLYDVRLRYYGYNDGTAYATGFDMRLNGEFVKGVESWFNLGILSTKENIADDNRGYIRRPTDQRVTAAIFFQDHIPNNPTIKVYLNLQFASGLPFGPPGNPEYRSSLRAPAYRRVDIGFSKLISFNDKDLIQRKVFESIWISLEVLNLLGTSNTISYLWIPDYSGNTYAVPNTLTARVVNLKTIVRF</sequence>
<dbReference type="Gene3D" id="2.170.130.10">
    <property type="entry name" value="TonB-dependent receptor, plug domain"/>
    <property type="match status" value="1"/>
</dbReference>
<dbReference type="Pfam" id="PF07715">
    <property type="entry name" value="Plug"/>
    <property type="match status" value="1"/>
</dbReference>
<evidence type="ECO:0000313" key="3">
    <source>
        <dbReference type="Proteomes" id="UP000001822"/>
    </source>
</evidence>
<dbReference type="SUPFAM" id="SSF56935">
    <property type="entry name" value="Porins"/>
    <property type="match status" value="1"/>
</dbReference>
<protein>
    <recommendedName>
        <fullName evidence="1">TonB-dependent receptor plug domain-containing protein</fullName>
    </recommendedName>
</protein>
<evidence type="ECO:0000259" key="1">
    <source>
        <dbReference type="Pfam" id="PF07715"/>
    </source>
</evidence>
<dbReference type="RefSeq" id="WP_011584991.1">
    <property type="nucleotide sequence ID" value="NC_008255.1"/>
</dbReference>
<dbReference type="SUPFAM" id="SSF49464">
    <property type="entry name" value="Carboxypeptidase regulatory domain-like"/>
    <property type="match status" value="1"/>
</dbReference>
<dbReference type="AlphaFoldDB" id="A0A6N4SRG9"/>
<keyword evidence="3" id="KW-1185">Reference proteome</keyword>
<evidence type="ECO:0000313" key="2">
    <source>
        <dbReference type="EMBL" id="ABG58876.1"/>
    </source>
</evidence>
<organism evidence="2 3">
    <name type="scientific">Cytophaga hutchinsonii (strain ATCC 33406 / DSM 1761 / CIP 103989 / NBRC 15051 / NCIMB 9469 / D465)</name>
    <dbReference type="NCBI Taxonomy" id="269798"/>
    <lineage>
        <taxon>Bacteria</taxon>
        <taxon>Pseudomonadati</taxon>
        <taxon>Bacteroidota</taxon>
        <taxon>Cytophagia</taxon>
        <taxon>Cytophagales</taxon>
        <taxon>Cytophagaceae</taxon>
        <taxon>Cytophaga</taxon>
    </lineage>
</organism>
<name>A0A6N4SRG9_CYTH3</name>
<accession>A0A6N4SRG9</accession>